<dbReference type="OrthoDB" id="430271at2759"/>
<feature type="region of interest" description="Disordered" evidence="1">
    <location>
        <begin position="39"/>
        <end position="79"/>
    </location>
</feature>
<evidence type="ECO:0000313" key="2">
    <source>
        <dbReference type="EMBL" id="CAE7339481.1"/>
    </source>
</evidence>
<organism evidence="2 3">
    <name type="scientific">Symbiodinium natans</name>
    <dbReference type="NCBI Taxonomy" id="878477"/>
    <lineage>
        <taxon>Eukaryota</taxon>
        <taxon>Sar</taxon>
        <taxon>Alveolata</taxon>
        <taxon>Dinophyceae</taxon>
        <taxon>Suessiales</taxon>
        <taxon>Symbiodiniaceae</taxon>
        <taxon>Symbiodinium</taxon>
    </lineage>
</organism>
<sequence length="114" mass="12847">MGCAAGIPTHPHNAQIQRPGDTDQMAMKVSMKMKLAELARHGPKLPKPQHTPQPAVESSWDSATWAQDIPRDVPRPPNRISHERHLKLMDLFRKEIEVAPDAFSDIISSHRQTM</sequence>
<comment type="caution">
    <text evidence="2">The sequence shown here is derived from an EMBL/GenBank/DDBJ whole genome shotgun (WGS) entry which is preliminary data.</text>
</comment>
<feature type="compositionally biased region" description="Basic and acidic residues" evidence="1">
    <location>
        <begin position="69"/>
        <end position="79"/>
    </location>
</feature>
<evidence type="ECO:0000256" key="1">
    <source>
        <dbReference type="SAM" id="MobiDB-lite"/>
    </source>
</evidence>
<protein>
    <submittedName>
        <fullName evidence="2">Uncharacterized protein</fullName>
    </submittedName>
</protein>
<dbReference type="Proteomes" id="UP000604046">
    <property type="component" value="Unassembled WGS sequence"/>
</dbReference>
<dbReference type="AlphaFoldDB" id="A0A812PM93"/>
<dbReference type="EMBL" id="CAJNDS010002123">
    <property type="protein sequence ID" value="CAE7339481.1"/>
    <property type="molecule type" value="Genomic_DNA"/>
</dbReference>
<feature type="region of interest" description="Disordered" evidence="1">
    <location>
        <begin position="1"/>
        <end position="20"/>
    </location>
</feature>
<accession>A0A812PM93</accession>
<proteinExistence type="predicted"/>
<name>A0A812PM93_9DINO</name>
<keyword evidence="3" id="KW-1185">Reference proteome</keyword>
<evidence type="ECO:0000313" key="3">
    <source>
        <dbReference type="Proteomes" id="UP000604046"/>
    </source>
</evidence>
<reference evidence="2" key="1">
    <citation type="submission" date="2021-02" db="EMBL/GenBank/DDBJ databases">
        <authorList>
            <person name="Dougan E. K."/>
            <person name="Rhodes N."/>
            <person name="Thang M."/>
            <person name="Chan C."/>
        </authorList>
    </citation>
    <scope>NUCLEOTIDE SEQUENCE</scope>
</reference>
<gene>
    <name evidence="2" type="ORF">SNAT2548_LOCUS17764</name>
</gene>